<dbReference type="Pfam" id="PF07859">
    <property type="entry name" value="Abhydrolase_3"/>
    <property type="match status" value="1"/>
</dbReference>
<evidence type="ECO:0000313" key="9">
    <source>
        <dbReference type="EMBL" id="GIJ57410.1"/>
    </source>
</evidence>
<feature type="active site" evidence="7">
    <location>
        <position position="241"/>
    </location>
</feature>
<dbReference type="SUPFAM" id="SSF53474">
    <property type="entry name" value="alpha/beta-Hydrolases"/>
    <property type="match status" value="1"/>
</dbReference>
<comment type="caution">
    <text evidence="9">The sequence shown here is derived from an EMBL/GenBank/DDBJ whole genome shotgun (WGS) entry which is preliminary data.</text>
</comment>
<dbReference type="InterPro" id="IPR036390">
    <property type="entry name" value="WH_DNA-bd_sf"/>
</dbReference>
<dbReference type="PRINTS" id="PR00039">
    <property type="entry name" value="HTHLYSR"/>
</dbReference>
<protein>
    <recommendedName>
        <fullName evidence="8">HTH lysR-type domain-containing protein</fullName>
    </recommendedName>
</protein>
<keyword evidence="3" id="KW-0378">Hydrolase</keyword>
<dbReference type="EMBL" id="BOPG01000031">
    <property type="protein sequence ID" value="GIJ57410.1"/>
    <property type="molecule type" value="Genomic_DNA"/>
</dbReference>
<dbReference type="PROSITE" id="PS50931">
    <property type="entry name" value="HTH_LYSR"/>
    <property type="match status" value="1"/>
</dbReference>
<keyword evidence="4" id="KW-0805">Transcription regulation</keyword>
<sequence>MAGVLPFSPRTDVELKHLRAFVEVADGLSFSRAAERLYISAPALSRQIRTLERVVGCQLFQRSTHQVELTLAGEALLDSAHQVLATLERGIAATRAVGGQLDARMSGLWEPVVDARGLGDISAQRLALEAMMAQFPPPPETSVIPVNAGGVPGLRLSPPDPPDDTVLLYLHGGGFVMGSAFGYRATVAALIAQTRTAAIVPDYRLAPEHPFPAAVEDAYAAYGWLLGSGVDPGSVVVAGDSAGAALVTLLLVRLVAENMPLPALALMLCPWLDLSRNALTDRPDLGAGSGLTADQLRGFVDSYTNGHPLDDPAISPLYADLSGLPPMLVQAGTGDPLLDDARKLVDRATACGVDASLELYPVDTHNFPLFWSFLPEATDAMRRAGERVDAARAARVSPHRRTDAS</sequence>
<evidence type="ECO:0000313" key="10">
    <source>
        <dbReference type="Proteomes" id="UP000612585"/>
    </source>
</evidence>
<evidence type="ECO:0000256" key="5">
    <source>
        <dbReference type="ARBA" id="ARBA00023125"/>
    </source>
</evidence>
<dbReference type="InterPro" id="IPR033140">
    <property type="entry name" value="Lipase_GDXG_put_SER_AS"/>
</dbReference>
<dbReference type="RefSeq" id="WP_203996731.1">
    <property type="nucleotide sequence ID" value="NZ_BOPG01000031.1"/>
</dbReference>
<accession>A0A8J3Z9H8</accession>
<dbReference type="AlphaFoldDB" id="A0A8J3Z9H8"/>
<organism evidence="9 10">
    <name type="scientific">Virgisporangium aurantiacum</name>
    <dbReference type="NCBI Taxonomy" id="175570"/>
    <lineage>
        <taxon>Bacteria</taxon>
        <taxon>Bacillati</taxon>
        <taxon>Actinomycetota</taxon>
        <taxon>Actinomycetes</taxon>
        <taxon>Micromonosporales</taxon>
        <taxon>Micromonosporaceae</taxon>
        <taxon>Virgisporangium</taxon>
    </lineage>
</organism>
<dbReference type="GO" id="GO:0003677">
    <property type="term" value="F:DNA binding"/>
    <property type="evidence" value="ECO:0007669"/>
    <property type="project" value="UniProtKB-KW"/>
</dbReference>
<dbReference type="InterPro" id="IPR000847">
    <property type="entry name" value="LysR_HTH_N"/>
</dbReference>
<dbReference type="Proteomes" id="UP000612585">
    <property type="component" value="Unassembled WGS sequence"/>
</dbReference>
<keyword evidence="5" id="KW-0238">DNA-binding</keyword>
<keyword evidence="6" id="KW-0804">Transcription</keyword>
<dbReference type="Gene3D" id="1.10.10.10">
    <property type="entry name" value="Winged helix-like DNA-binding domain superfamily/Winged helix DNA-binding domain"/>
    <property type="match status" value="1"/>
</dbReference>
<evidence type="ECO:0000256" key="6">
    <source>
        <dbReference type="ARBA" id="ARBA00023163"/>
    </source>
</evidence>
<dbReference type="InterPro" id="IPR050300">
    <property type="entry name" value="GDXG_lipolytic_enzyme"/>
</dbReference>
<dbReference type="PROSITE" id="PS01174">
    <property type="entry name" value="LIPASE_GDXG_SER"/>
    <property type="match status" value="1"/>
</dbReference>
<name>A0A8J3Z9H8_9ACTN</name>
<reference evidence="9" key="1">
    <citation type="submission" date="2021-01" db="EMBL/GenBank/DDBJ databases">
        <title>Whole genome shotgun sequence of Virgisporangium aurantiacum NBRC 16421.</title>
        <authorList>
            <person name="Komaki H."/>
            <person name="Tamura T."/>
        </authorList>
    </citation>
    <scope>NUCLEOTIDE SEQUENCE</scope>
    <source>
        <strain evidence="9">NBRC 16421</strain>
    </source>
</reference>
<keyword evidence="10" id="KW-1185">Reference proteome</keyword>
<comment type="similarity">
    <text evidence="1">Belongs to the LysR transcriptional regulatory family.</text>
</comment>
<dbReference type="Pfam" id="PF00126">
    <property type="entry name" value="HTH_1"/>
    <property type="match status" value="1"/>
</dbReference>
<dbReference type="SUPFAM" id="SSF46785">
    <property type="entry name" value="Winged helix' DNA-binding domain"/>
    <property type="match status" value="1"/>
</dbReference>
<dbReference type="InterPro" id="IPR013094">
    <property type="entry name" value="AB_hydrolase_3"/>
</dbReference>
<evidence type="ECO:0000256" key="3">
    <source>
        <dbReference type="ARBA" id="ARBA00022801"/>
    </source>
</evidence>
<evidence type="ECO:0000256" key="2">
    <source>
        <dbReference type="ARBA" id="ARBA00010515"/>
    </source>
</evidence>
<comment type="similarity">
    <text evidence="2">Belongs to the 'GDXG' lipolytic enzyme family.</text>
</comment>
<evidence type="ECO:0000256" key="7">
    <source>
        <dbReference type="PROSITE-ProRule" id="PRU10038"/>
    </source>
</evidence>
<dbReference type="InterPro" id="IPR036388">
    <property type="entry name" value="WH-like_DNA-bd_sf"/>
</dbReference>
<evidence type="ECO:0000256" key="4">
    <source>
        <dbReference type="ARBA" id="ARBA00023015"/>
    </source>
</evidence>
<dbReference type="PANTHER" id="PTHR48081:SF30">
    <property type="entry name" value="ACETYL-HYDROLASE LIPR-RELATED"/>
    <property type="match status" value="1"/>
</dbReference>
<dbReference type="GO" id="GO:0003700">
    <property type="term" value="F:DNA-binding transcription factor activity"/>
    <property type="evidence" value="ECO:0007669"/>
    <property type="project" value="InterPro"/>
</dbReference>
<proteinExistence type="inferred from homology"/>
<dbReference type="PANTHER" id="PTHR48081">
    <property type="entry name" value="AB HYDROLASE SUPERFAMILY PROTEIN C4A8.06C"/>
    <property type="match status" value="1"/>
</dbReference>
<dbReference type="GO" id="GO:0004806">
    <property type="term" value="F:triacylglycerol lipase activity"/>
    <property type="evidence" value="ECO:0007669"/>
    <property type="project" value="TreeGrafter"/>
</dbReference>
<dbReference type="FunFam" id="1.10.10.10:FF:000001">
    <property type="entry name" value="LysR family transcriptional regulator"/>
    <property type="match status" value="1"/>
</dbReference>
<dbReference type="Gene3D" id="3.40.50.1820">
    <property type="entry name" value="alpha/beta hydrolase"/>
    <property type="match status" value="1"/>
</dbReference>
<gene>
    <name evidence="9" type="ORF">Vau01_049260</name>
</gene>
<feature type="domain" description="HTH lysR-type" evidence="8">
    <location>
        <begin position="13"/>
        <end position="70"/>
    </location>
</feature>
<evidence type="ECO:0000259" key="8">
    <source>
        <dbReference type="PROSITE" id="PS50931"/>
    </source>
</evidence>
<evidence type="ECO:0000256" key="1">
    <source>
        <dbReference type="ARBA" id="ARBA00009437"/>
    </source>
</evidence>
<dbReference type="InterPro" id="IPR029058">
    <property type="entry name" value="AB_hydrolase_fold"/>
</dbReference>